<dbReference type="AlphaFoldDB" id="A0A376GVD6"/>
<dbReference type="EMBL" id="JARPZN010000011">
    <property type="protein sequence ID" value="MDT2691195.1"/>
    <property type="molecule type" value="Genomic_DNA"/>
</dbReference>
<dbReference type="EMBL" id="UFYW01000001">
    <property type="protein sequence ID" value="STD82531.1"/>
    <property type="molecule type" value="Genomic_DNA"/>
</dbReference>
<evidence type="ECO:0000313" key="2">
    <source>
        <dbReference type="EMBL" id="STD82531.1"/>
    </source>
</evidence>
<name>A0A376GVD6_ENTGA</name>
<dbReference type="Proteomes" id="UP000254807">
    <property type="component" value="Unassembled WGS sequence"/>
</dbReference>
<gene>
    <name evidence="2" type="ORF">NCTC12360_00960</name>
    <name evidence="1" type="ORF">P7E30_13535</name>
</gene>
<dbReference type="Proteomes" id="UP001183682">
    <property type="component" value="Unassembled WGS sequence"/>
</dbReference>
<accession>A0A376GVD6</accession>
<evidence type="ECO:0000313" key="3">
    <source>
        <dbReference type="Proteomes" id="UP000254807"/>
    </source>
</evidence>
<organism evidence="2 3">
    <name type="scientific">Enterococcus gallinarum</name>
    <dbReference type="NCBI Taxonomy" id="1353"/>
    <lineage>
        <taxon>Bacteria</taxon>
        <taxon>Bacillati</taxon>
        <taxon>Bacillota</taxon>
        <taxon>Bacilli</taxon>
        <taxon>Lactobacillales</taxon>
        <taxon>Enterococcaceae</taxon>
        <taxon>Enterococcus</taxon>
    </lineage>
</organism>
<proteinExistence type="predicted"/>
<protein>
    <submittedName>
        <fullName evidence="2">Uncharacterized protein</fullName>
    </submittedName>
</protein>
<reference evidence="1" key="2">
    <citation type="submission" date="2023-03" db="EMBL/GenBank/DDBJ databases">
        <authorList>
            <person name="Shen W."/>
            <person name="Cai J."/>
        </authorList>
    </citation>
    <scope>NUCLEOTIDE SEQUENCE</scope>
    <source>
        <strain evidence="1">K69-2</strain>
    </source>
</reference>
<sequence>MAETSAAISPETHEKPNAIKRVWNARPKDFEVRISNRIVIDTLVDREYQAIQEELNALDEKEK</sequence>
<reference evidence="2 3" key="1">
    <citation type="submission" date="2018-06" db="EMBL/GenBank/DDBJ databases">
        <authorList>
            <consortium name="Pathogen Informatics"/>
            <person name="Doyle S."/>
        </authorList>
    </citation>
    <scope>NUCLEOTIDE SEQUENCE [LARGE SCALE GENOMIC DNA]</scope>
    <source>
        <strain evidence="2 3">NCTC12360</strain>
    </source>
</reference>
<keyword evidence="3" id="KW-1185">Reference proteome</keyword>
<dbReference type="RefSeq" id="WP_010709820.1">
    <property type="nucleotide sequence ID" value="NZ_JARPZN010000011.1"/>
</dbReference>
<evidence type="ECO:0000313" key="1">
    <source>
        <dbReference type="EMBL" id="MDT2691195.1"/>
    </source>
</evidence>